<dbReference type="Proteomes" id="UP000078340">
    <property type="component" value="Unassembled WGS sequence"/>
</dbReference>
<name>A0A179GNX8_PURLI</name>
<dbReference type="AlphaFoldDB" id="A0A179GNX8"/>
<comment type="caution">
    <text evidence="2">The sequence shown here is derived from an EMBL/GenBank/DDBJ whole genome shotgun (WGS) entry which is preliminary data.</text>
</comment>
<dbReference type="EMBL" id="LSBI01000002">
    <property type="protein sequence ID" value="OAQ93234.1"/>
    <property type="molecule type" value="Genomic_DNA"/>
</dbReference>
<evidence type="ECO:0000313" key="4">
    <source>
        <dbReference type="Proteomes" id="UP000078240"/>
    </source>
</evidence>
<sequence length="65" mass="7081">MFVSIGRRPHWVDGRSRRTGLRPGDEATFGSSRGAQRGAIAGAGRCKWTVAWLGARPASRRWGAD</sequence>
<dbReference type="Proteomes" id="UP000078240">
    <property type="component" value="Unassembled WGS sequence"/>
</dbReference>
<proteinExistence type="predicted"/>
<reference evidence="2 4" key="1">
    <citation type="submission" date="2016-01" db="EMBL/GenBank/DDBJ databases">
        <title>Biosynthesis of antibiotic leucinostatins and their inhibition on Phytophthora in bio-control Purpureocillium lilacinum.</title>
        <authorList>
            <person name="Wang G."/>
            <person name="Liu Z."/>
            <person name="Lin R."/>
            <person name="Li E."/>
            <person name="Mao Z."/>
            <person name="Ling J."/>
            <person name="Yin W."/>
            <person name="Xie B."/>
        </authorList>
    </citation>
    <scope>NUCLEOTIDE SEQUENCE [LARGE SCALE GENOMIC DNA]</scope>
    <source>
        <strain evidence="2">PLBJ-1</strain>
        <strain evidence="3">PLFJ-1</strain>
    </source>
</reference>
<evidence type="ECO:0000256" key="1">
    <source>
        <dbReference type="SAM" id="MobiDB-lite"/>
    </source>
</evidence>
<dbReference type="EMBL" id="LSBH01000005">
    <property type="protein sequence ID" value="OAQ79011.1"/>
    <property type="molecule type" value="Genomic_DNA"/>
</dbReference>
<organism evidence="2 4">
    <name type="scientific">Purpureocillium lilacinum</name>
    <name type="common">Paecilomyces lilacinus</name>
    <dbReference type="NCBI Taxonomy" id="33203"/>
    <lineage>
        <taxon>Eukaryota</taxon>
        <taxon>Fungi</taxon>
        <taxon>Dikarya</taxon>
        <taxon>Ascomycota</taxon>
        <taxon>Pezizomycotina</taxon>
        <taxon>Sordariomycetes</taxon>
        <taxon>Hypocreomycetidae</taxon>
        <taxon>Hypocreales</taxon>
        <taxon>Ophiocordycipitaceae</taxon>
        <taxon>Purpureocillium</taxon>
    </lineage>
</organism>
<gene>
    <name evidence="2" type="ORF">VFPBJ_07132</name>
    <name evidence="3" type="ORF">VFPFJ_02395</name>
</gene>
<evidence type="ECO:0000313" key="2">
    <source>
        <dbReference type="EMBL" id="OAQ79011.1"/>
    </source>
</evidence>
<protein>
    <submittedName>
        <fullName evidence="2">Uncharacterized protein</fullName>
    </submittedName>
</protein>
<accession>A0A179GNX8</accession>
<evidence type="ECO:0000313" key="3">
    <source>
        <dbReference type="EMBL" id="OAQ93234.1"/>
    </source>
</evidence>
<feature type="region of interest" description="Disordered" evidence="1">
    <location>
        <begin position="14"/>
        <end position="33"/>
    </location>
</feature>